<dbReference type="InterPro" id="IPR052779">
    <property type="entry name" value="WDR62"/>
</dbReference>
<keyword evidence="3" id="KW-1185">Reference proteome</keyword>
<dbReference type="Gene3D" id="2.130.10.10">
    <property type="entry name" value="YVTN repeat-like/Quinoprotein amine dehydrogenase"/>
    <property type="match status" value="3"/>
</dbReference>
<dbReference type="InterPro" id="IPR001680">
    <property type="entry name" value="WD40_rpt"/>
</dbReference>
<dbReference type="Pfam" id="PF00400">
    <property type="entry name" value="WD40"/>
    <property type="match status" value="2"/>
</dbReference>
<feature type="compositionally biased region" description="Low complexity" evidence="1">
    <location>
        <begin position="1185"/>
        <end position="1197"/>
    </location>
</feature>
<dbReference type="PANTHER" id="PTHR45589:SF1">
    <property type="entry name" value="WD REPEAT DOMAIN 62, ISOFORM G"/>
    <property type="match status" value="1"/>
</dbReference>
<feature type="compositionally biased region" description="Low complexity" evidence="1">
    <location>
        <begin position="1012"/>
        <end position="1022"/>
    </location>
</feature>
<evidence type="ECO:0000256" key="1">
    <source>
        <dbReference type="SAM" id="MobiDB-lite"/>
    </source>
</evidence>
<dbReference type="InterPro" id="IPR015943">
    <property type="entry name" value="WD40/YVTN_repeat-like_dom_sf"/>
</dbReference>
<name>A0A162KH18_9HYPO</name>
<comment type="caution">
    <text evidence="2">The sequence shown here is derived from an EMBL/GenBank/DDBJ whole genome shotgun (WGS) entry which is preliminary data.</text>
</comment>
<protein>
    <submittedName>
        <fullName evidence="2">WD repeat protein</fullName>
    </submittedName>
</protein>
<gene>
    <name evidence="2" type="ORF">SPI_01772</name>
</gene>
<dbReference type="STRING" id="1081102.A0A162KH18"/>
<reference evidence="2 3" key="1">
    <citation type="journal article" date="2016" name="Genome Biol. Evol.">
        <title>Divergent and convergent evolution of fungal pathogenicity.</title>
        <authorList>
            <person name="Shang Y."/>
            <person name="Xiao G."/>
            <person name="Zheng P."/>
            <person name="Cen K."/>
            <person name="Zhan S."/>
            <person name="Wang C."/>
        </authorList>
    </citation>
    <scope>NUCLEOTIDE SEQUENCE [LARGE SCALE GENOMIC DNA]</scope>
    <source>
        <strain evidence="2 3">RCEF 264</strain>
    </source>
</reference>
<dbReference type="EMBL" id="AZHD01000002">
    <property type="protein sequence ID" value="OAA67196.1"/>
    <property type="molecule type" value="Genomic_DNA"/>
</dbReference>
<feature type="region of interest" description="Disordered" evidence="1">
    <location>
        <begin position="977"/>
        <end position="1031"/>
    </location>
</feature>
<sequence>MASTPSNRLKLTPSNSPFMRTSRSPIRSRTLNDASTAASSTVAPRLSLKRVVGSTCCAPTGFDTVGSSFAYIAGGAVVVVDVHSAGYRQRFYRARPSAVPVYSVSPVPHGPSTPNSTPKANDSRNRSAAAGGHRESAFGVPDWVDSPTSGKTWTQRERIKSATCLSLSRNGRFLAVGETGYAPRVLIFSLDDTSSDIPLVSISEHSFGVTAVAWSADSRYLASLGTANDGFLYLWKIDARTGAAKLFQQNRCTSYVRGMIWLGSSSLITFGVRHIKVWRVEDASTAGTSPTKSKHANDIFVPVSPLYPQQQQQQQQQQQLVAQQHQQSQQLQPQQKTLPGRNILLGSLLEATFSCAAPLPDGRAVICSETGDICVLETINKQLKLTRLRDVGFPVTCLSIRQQMVHIGSKAGQSLAITLDDLLSDSRRDEQQKQQRPFTPSKFSAAAAVFSSPFVSSRRSSLPRSAHDGLVAMGFLTNHVVTVDTKQSIDIFSSAEHVPGTKVAANVTQTPIPGHGEPIMGIQALSLPNRAKAAFFTWCGSGKILLWNLDGEVQSSLQIPVEQVPADNDLHLSSNQLSVVRATKGGKLFVTADRLGVLRIMDFATQKFVLETKAHASDCQSISVYENDKRLLLATCGRDRTAQLFHRLRNGTVEHFQTLEFAAKVVQVLISPDDKIITCSFDRTLQVYDLVAKEDEPDVIAAVPARVITLKASPSSMTLSPDTKSIFVSLLDRTICQYELATSRLMSSFKCIDEGGTEAAVLDALIYGTQSAGPLTSPPLSPAINNNPAGEIGFLLGVSNTDKSVRIYDAQTGAFLDREWGHTEAINGVALIENEERLGDPTKRKRLDVSPEDCRKVVSVGSDGTIMVWSLDLRDPVLPTSSASRDPSPVKEGNGGNVGSLASSKPPLRRVLSKAELAEFQRPSTSGGGGGGGNSSRRRSPSRSLSRRSSKYNLTVGAGPAVRTPISVLLHNPASAIAEDSPSRRASAGSGSGSPPIPASPKARVRRRPSLPAMSTASTPTGSSGGAGVMRKKNSASNLRSSYGFGSLNMATEQTCRQLRAYRKRLASADPVAQDTLVELDQELRLTMAALGDRAIRSKAMTEELGGLLDEKLERLVSLLDEKWRLHQPKQAQSPTHRSLHRHRHDRDGSAGSAGSGGSGGSGDSGESAGSEDRERTAGTDDRSSSNSADTDNTSPDENSRPTSMAGSVRIL</sequence>
<dbReference type="SUPFAM" id="SSF50978">
    <property type="entry name" value="WD40 repeat-like"/>
    <property type="match status" value="2"/>
</dbReference>
<evidence type="ECO:0000313" key="3">
    <source>
        <dbReference type="Proteomes" id="UP000076874"/>
    </source>
</evidence>
<dbReference type="AlphaFoldDB" id="A0A162KH18"/>
<dbReference type="SMART" id="SM00320">
    <property type="entry name" value="WD40"/>
    <property type="match status" value="6"/>
</dbReference>
<feature type="region of interest" description="Disordered" evidence="1">
    <location>
        <begin position="102"/>
        <end position="141"/>
    </location>
</feature>
<feature type="compositionally biased region" description="Low complexity" evidence="1">
    <location>
        <begin position="102"/>
        <end position="112"/>
    </location>
</feature>
<feature type="compositionally biased region" description="Basic residues" evidence="1">
    <location>
        <begin position="936"/>
        <end position="950"/>
    </location>
</feature>
<evidence type="ECO:0000313" key="2">
    <source>
        <dbReference type="EMBL" id="OAA67196.1"/>
    </source>
</evidence>
<dbReference type="InterPro" id="IPR036322">
    <property type="entry name" value="WD40_repeat_dom_sf"/>
</dbReference>
<feature type="compositionally biased region" description="Gly residues" evidence="1">
    <location>
        <begin position="1152"/>
        <end position="1164"/>
    </location>
</feature>
<dbReference type="PANTHER" id="PTHR45589">
    <property type="entry name" value="WD REPEAT DOMAIN 62, ISOFORM G"/>
    <property type="match status" value="1"/>
</dbReference>
<feature type="region of interest" description="Disordered" evidence="1">
    <location>
        <begin position="1"/>
        <end position="38"/>
    </location>
</feature>
<accession>A0A162KH18</accession>
<dbReference type="OrthoDB" id="6252103at2759"/>
<feature type="region of interest" description="Disordered" evidence="1">
    <location>
        <begin position="1127"/>
        <end position="1212"/>
    </location>
</feature>
<proteinExistence type="predicted"/>
<organism evidence="2 3">
    <name type="scientific">Niveomyces insectorum RCEF 264</name>
    <dbReference type="NCBI Taxonomy" id="1081102"/>
    <lineage>
        <taxon>Eukaryota</taxon>
        <taxon>Fungi</taxon>
        <taxon>Dikarya</taxon>
        <taxon>Ascomycota</taxon>
        <taxon>Pezizomycotina</taxon>
        <taxon>Sordariomycetes</taxon>
        <taxon>Hypocreomycetidae</taxon>
        <taxon>Hypocreales</taxon>
        <taxon>Cordycipitaceae</taxon>
        <taxon>Niveomyces</taxon>
    </lineage>
</organism>
<dbReference type="Proteomes" id="UP000076874">
    <property type="component" value="Unassembled WGS sequence"/>
</dbReference>
<feature type="region of interest" description="Disordered" evidence="1">
    <location>
        <begin position="879"/>
        <end position="957"/>
    </location>
</feature>
<feature type="compositionally biased region" description="Basic and acidic residues" evidence="1">
    <location>
        <begin position="1171"/>
        <end position="1184"/>
    </location>
</feature>